<feature type="transmembrane region" description="Helical" evidence="1">
    <location>
        <begin position="31"/>
        <end position="53"/>
    </location>
</feature>
<reference evidence="3 4" key="1">
    <citation type="submission" date="2016-04" db="EMBL/GenBank/DDBJ databases">
        <title>The genome of Intoshia linei affirms orthonectids as highly simplified spiralians.</title>
        <authorList>
            <person name="Mikhailov K.V."/>
            <person name="Slusarev G.S."/>
            <person name="Nikitin M.A."/>
            <person name="Logacheva M.D."/>
            <person name="Penin A."/>
            <person name="Aleoshin V."/>
            <person name="Panchin Y.V."/>
        </authorList>
    </citation>
    <scope>NUCLEOTIDE SEQUENCE [LARGE SCALE GENOMIC DNA]</scope>
    <source>
        <strain evidence="3">Intl2013</strain>
        <tissue evidence="3">Whole animal</tissue>
    </source>
</reference>
<dbReference type="AlphaFoldDB" id="A0A177AQL8"/>
<gene>
    <name evidence="3" type="ORF">A3Q56_08021</name>
</gene>
<dbReference type="InterPro" id="IPR001148">
    <property type="entry name" value="CA_dom"/>
</dbReference>
<name>A0A177AQL8_9BILA</name>
<proteinExistence type="predicted"/>
<dbReference type="SUPFAM" id="SSF51069">
    <property type="entry name" value="Carbonic anhydrase"/>
    <property type="match status" value="1"/>
</dbReference>
<keyword evidence="1" id="KW-1133">Transmembrane helix</keyword>
<protein>
    <recommendedName>
        <fullName evidence="2">Alpha-carbonic anhydrase domain-containing protein</fullName>
    </recommendedName>
</protein>
<evidence type="ECO:0000256" key="1">
    <source>
        <dbReference type="SAM" id="Phobius"/>
    </source>
</evidence>
<feature type="domain" description="Alpha-carbonic anhydrase" evidence="2">
    <location>
        <begin position="93"/>
        <end position="287"/>
    </location>
</feature>
<dbReference type="EMBL" id="LWCA01001963">
    <property type="protein sequence ID" value="OAF64279.1"/>
    <property type="molecule type" value="Genomic_DNA"/>
</dbReference>
<sequence length="301" mass="35167">MEDQEVINSSTILRKSKKGALSITVKYSRTIFYVIVAIFVIGIMILGIQIYNIKHPEFHFDMLRYTEISYIEKISNVKCFNVNDLALLKNDLNLKRNKIQLDSQFGKWPILKYKKPDHFYSYNAKASENNDILINLNVNGKGNKYCIVNFHYIANDVNNNDCVNLKGSDHSINNIRSLAEINIILKNKKYNLIGEATKKIDGIIMISILIDLKKENKEKANSTYIDLIDFKEDVDVYKFLPVDKSYYAYSEYNGIYVNRIVLKNQIEMTAEEIKKIKIIKYRTNNKNKHVDRIVNYETYKI</sequence>
<comment type="caution">
    <text evidence="3">The sequence shown here is derived from an EMBL/GenBank/DDBJ whole genome shotgun (WGS) entry which is preliminary data.</text>
</comment>
<dbReference type="Pfam" id="PF00194">
    <property type="entry name" value="Carb_anhydrase"/>
    <property type="match status" value="1"/>
</dbReference>
<evidence type="ECO:0000259" key="2">
    <source>
        <dbReference type="Pfam" id="PF00194"/>
    </source>
</evidence>
<dbReference type="Gene3D" id="3.10.200.10">
    <property type="entry name" value="Alpha carbonic anhydrase"/>
    <property type="match status" value="1"/>
</dbReference>
<evidence type="ECO:0000313" key="3">
    <source>
        <dbReference type="EMBL" id="OAF64279.1"/>
    </source>
</evidence>
<keyword evidence="1" id="KW-0472">Membrane</keyword>
<evidence type="ECO:0000313" key="4">
    <source>
        <dbReference type="Proteomes" id="UP000078046"/>
    </source>
</evidence>
<dbReference type="InterPro" id="IPR036398">
    <property type="entry name" value="CA_dom_sf"/>
</dbReference>
<dbReference type="Proteomes" id="UP000078046">
    <property type="component" value="Unassembled WGS sequence"/>
</dbReference>
<organism evidence="3 4">
    <name type="scientific">Intoshia linei</name>
    <dbReference type="NCBI Taxonomy" id="1819745"/>
    <lineage>
        <taxon>Eukaryota</taxon>
        <taxon>Metazoa</taxon>
        <taxon>Spiralia</taxon>
        <taxon>Lophotrochozoa</taxon>
        <taxon>Mesozoa</taxon>
        <taxon>Orthonectida</taxon>
        <taxon>Rhopaluridae</taxon>
        <taxon>Intoshia</taxon>
    </lineage>
</organism>
<keyword evidence="1" id="KW-0812">Transmembrane</keyword>
<keyword evidence="4" id="KW-1185">Reference proteome</keyword>
<accession>A0A177AQL8</accession>